<keyword evidence="3 6" id="KW-0812">Transmembrane</keyword>
<keyword evidence="5 6" id="KW-0472">Membrane</keyword>
<evidence type="ECO:0000256" key="1">
    <source>
        <dbReference type="ARBA" id="ARBA00004236"/>
    </source>
</evidence>
<evidence type="ECO:0000256" key="2">
    <source>
        <dbReference type="ARBA" id="ARBA00022475"/>
    </source>
</evidence>
<gene>
    <name evidence="7" type="ORF">LEA_20344</name>
</gene>
<dbReference type="GO" id="GO:0005886">
    <property type="term" value="C:plasma membrane"/>
    <property type="evidence" value="ECO:0007669"/>
    <property type="project" value="UniProtKB-SubCell"/>
</dbReference>
<comment type="subcellular location">
    <subcellularLocation>
        <location evidence="1">Cell membrane</location>
    </subcellularLocation>
</comment>
<evidence type="ECO:0000256" key="6">
    <source>
        <dbReference type="SAM" id="Phobius"/>
    </source>
</evidence>
<accession>K1R8D0</accession>
<comment type="caution">
    <text evidence="7">The sequence shown here is derived from an EMBL/GenBank/DDBJ whole genome shotgun (WGS) entry which is preliminary data.</text>
</comment>
<dbReference type="AlphaFoldDB" id="K1R8D0"/>
<evidence type="ECO:0000256" key="3">
    <source>
        <dbReference type="ARBA" id="ARBA00022692"/>
    </source>
</evidence>
<organism evidence="7">
    <name type="scientific">human gut metagenome</name>
    <dbReference type="NCBI Taxonomy" id="408170"/>
    <lineage>
        <taxon>unclassified sequences</taxon>
        <taxon>metagenomes</taxon>
        <taxon>organismal metagenomes</taxon>
    </lineage>
</organism>
<protein>
    <submittedName>
        <fullName evidence="7">Sodium ion-translocating decarboxylase</fullName>
    </submittedName>
</protein>
<evidence type="ECO:0000256" key="5">
    <source>
        <dbReference type="ARBA" id="ARBA00023136"/>
    </source>
</evidence>
<feature type="non-terminal residue" evidence="7">
    <location>
        <position position="1"/>
    </location>
</feature>
<evidence type="ECO:0000256" key="4">
    <source>
        <dbReference type="ARBA" id="ARBA00022989"/>
    </source>
</evidence>
<evidence type="ECO:0000313" key="7">
    <source>
        <dbReference type="EMBL" id="EKC45177.1"/>
    </source>
</evidence>
<dbReference type="InterPro" id="IPR005899">
    <property type="entry name" value="Na_pump_deCOase"/>
</dbReference>
<dbReference type="NCBIfam" id="TIGR01195">
    <property type="entry name" value="oadG_fam"/>
    <property type="match status" value="1"/>
</dbReference>
<keyword evidence="2" id="KW-1003">Cell membrane</keyword>
<dbReference type="GO" id="GO:0036376">
    <property type="term" value="P:sodium ion export across plasma membrane"/>
    <property type="evidence" value="ECO:0007669"/>
    <property type="project" value="InterPro"/>
</dbReference>
<feature type="transmembrane region" description="Helical" evidence="6">
    <location>
        <begin position="6"/>
        <end position="28"/>
    </location>
</feature>
<dbReference type="Pfam" id="PF04277">
    <property type="entry name" value="OAD_gamma"/>
    <property type="match status" value="1"/>
</dbReference>
<dbReference type="EMBL" id="AJWY01013982">
    <property type="protein sequence ID" value="EKC45177.1"/>
    <property type="molecule type" value="Genomic_DNA"/>
</dbReference>
<proteinExistence type="predicted"/>
<name>K1R8D0_9ZZZZ</name>
<sequence>AGNTLMGMGTVFLVLIFISLLISCFKFIPQIMDKLSKKSSVVEKPEVVEEISETVTANEEDDSELIAVIAAAIAASEQTSTDSFVVRSIRRR</sequence>
<reference evidence="7" key="1">
    <citation type="journal article" date="2013" name="Environ. Microbiol.">
        <title>Microbiota from the distal guts of lean and obese adolescents exhibit partial functional redundancy besides clear differences in community structure.</title>
        <authorList>
            <person name="Ferrer M."/>
            <person name="Ruiz A."/>
            <person name="Lanza F."/>
            <person name="Haange S.B."/>
            <person name="Oberbach A."/>
            <person name="Till H."/>
            <person name="Bargiela R."/>
            <person name="Campoy C."/>
            <person name="Segura M.T."/>
            <person name="Richter M."/>
            <person name="von Bergen M."/>
            <person name="Seifert J."/>
            <person name="Suarez A."/>
        </authorList>
    </citation>
    <scope>NUCLEOTIDE SEQUENCE</scope>
</reference>
<dbReference type="GO" id="GO:0015081">
    <property type="term" value="F:sodium ion transmembrane transporter activity"/>
    <property type="evidence" value="ECO:0007669"/>
    <property type="project" value="InterPro"/>
</dbReference>
<keyword evidence="4 6" id="KW-1133">Transmembrane helix</keyword>